<dbReference type="InterPro" id="IPR053261">
    <property type="entry name" value="Polyketide-peptide_reg"/>
</dbReference>
<dbReference type="AlphaFoldDB" id="A0A1J7JRP9"/>
<reference evidence="1 2" key="1">
    <citation type="submission" date="2016-10" db="EMBL/GenBank/DDBJ databases">
        <title>Draft genome sequence of Coniochaeta ligniaria NRRL30616, a lignocellulolytic fungus for bioabatement of inhibitors in plant biomass hydrolysates.</title>
        <authorList>
            <consortium name="DOE Joint Genome Institute"/>
            <person name="Jimenez D.J."/>
            <person name="Hector R.E."/>
            <person name="Riley R."/>
            <person name="Sun H."/>
            <person name="Grigoriev I.V."/>
            <person name="Van Elsas J.D."/>
            <person name="Nichols N.N."/>
        </authorList>
    </citation>
    <scope>NUCLEOTIDE SEQUENCE [LARGE SCALE GENOMIC DNA]</scope>
    <source>
        <strain evidence="1 2">NRRL 30616</strain>
    </source>
</reference>
<organism evidence="1 2">
    <name type="scientific">Coniochaeta ligniaria NRRL 30616</name>
    <dbReference type="NCBI Taxonomy" id="1408157"/>
    <lineage>
        <taxon>Eukaryota</taxon>
        <taxon>Fungi</taxon>
        <taxon>Dikarya</taxon>
        <taxon>Ascomycota</taxon>
        <taxon>Pezizomycotina</taxon>
        <taxon>Sordariomycetes</taxon>
        <taxon>Sordariomycetidae</taxon>
        <taxon>Coniochaetales</taxon>
        <taxon>Coniochaetaceae</taxon>
        <taxon>Coniochaeta</taxon>
    </lineage>
</organism>
<dbReference type="InterPro" id="IPR016084">
    <property type="entry name" value="Haem_Oase-like_multi-hlx"/>
</dbReference>
<accession>A0A1J7JRP9</accession>
<dbReference type="Gene3D" id="1.20.910.10">
    <property type="entry name" value="Heme oxygenase-like"/>
    <property type="match status" value="1"/>
</dbReference>
<sequence length="298" mass="32524">MQLLNKLLRRPEPDSQPKTTLTAHLLSSTQAEYQAATQSPFLLAAAQGRLSKPVLGRWLAVDRLYFHSYIRAAGRLLASLDLPQGVPKSGEEEAAETRLVDWIVEDLVRIREVERQLVDVAARYGIEIGVEGGREVGPVKPGEGGVGGLPGVSAMEEILESVAKPEEGGVEVKSHPTAPAVLPWLEAAVMFWGTERCYVDAWSWARERQVVVGRGEEGEAVAGDDDADGGALRREFIPSWSSDELRGFVARLGDIIDRAVDAAVERGGKEVRAEVLRRVEGKWRSLVVAEGGFWPVVE</sequence>
<dbReference type="InParanoid" id="A0A1J7JRP9"/>
<evidence type="ECO:0000313" key="2">
    <source>
        <dbReference type="Proteomes" id="UP000182658"/>
    </source>
</evidence>
<dbReference type="STRING" id="1408157.A0A1J7JRP9"/>
<evidence type="ECO:0000313" key="1">
    <source>
        <dbReference type="EMBL" id="OIW32044.1"/>
    </source>
</evidence>
<protein>
    <submittedName>
        <fullName evidence="1">Heme oxygenase-like protein</fullName>
    </submittedName>
</protein>
<keyword evidence="2" id="KW-1185">Reference proteome</keyword>
<dbReference type="EMBL" id="KV875095">
    <property type="protein sequence ID" value="OIW32044.1"/>
    <property type="molecule type" value="Genomic_DNA"/>
</dbReference>
<dbReference type="SUPFAM" id="SSF48613">
    <property type="entry name" value="Heme oxygenase-like"/>
    <property type="match status" value="1"/>
</dbReference>
<dbReference type="PANTHER" id="PTHR41813:SF2">
    <property type="entry name" value="REGULATOR PAB1642, PUTATIVE (AFU_ORTHOLOGUE AFUA_3G11955)-RELATED"/>
    <property type="match status" value="1"/>
</dbReference>
<proteinExistence type="predicted"/>
<dbReference type="Proteomes" id="UP000182658">
    <property type="component" value="Unassembled WGS sequence"/>
</dbReference>
<name>A0A1J7JRP9_9PEZI</name>
<gene>
    <name evidence="1" type="ORF">CONLIGDRAFT_612348</name>
</gene>
<dbReference type="PANTHER" id="PTHR41813">
    <property type="entry name" value="REGULATOR PAB1642, PUTATIVE (AFU_ORTHOLOGUE AFUA_3G11955)-RELATED"/>
    <property type="match status" value="1"/>
</dbReference>
<dbReference type="CDD" id="cd19357">
    <property type="entry name" value="TenA_E_At3g16990-like"/>
    <property type="match status" value="1"/>
</dbReference>
<dbReference type="OrthoDB" id="37730at2759"/>